<evidence type="ECO:0000313" key="13">
    <source>
        <dbReference type="Proteomes" id="UP000000248"/>
    </source>
</evidence>
<dbReference type="HOGENOM" id="CLU_035032_2_1_6"/>
<dbReference type="OrthoDB" id="9805682at2"/>
<dbReference type="Proteomes" id="UP000000248">
    <property type="component" value="Chromosome"/>
</dbReference>
<evidence type="ECO:0000256" key="7">
    <source>
        <dbReference type="ARBA" id="ARBA00022989"/>
    </source>
</evidence>
<evidence type="ECO:0000256" key="9">
    <source>
        <dbReference type="RuleBase" id="RU003923"/>
    </source>
</evidence>
<dbReference type="KEGG" id="dno:DNO_1125"/>
<keyword evidence="8 10" id="KW-0472">Membrane</keyword>
<dbReference type="eggNOG" id="COG1459">
    <property type="taxonomic scope" value="Bacteria"/>
</dbReference>
<dbReference type="RefSeq" id="WP_012031429.1">
    <property type="nucleotide sequence ID" value="NC_009446.1"/>
</dbReference>
<comment type="similarity">
    <text evidence="2 9">Belongs to the GSP F family.</text>
</comment>
<gene>
    <name evidence="12" type="primary">fimO</name>
    <name evidence="12" type="ordered locus">DNO_1125</name>
</gene>
<dbReference type="InterPro" id="IPR001992">
    <property type="entry name" value="T2SS_GspF/T4SS_PilC_CS"/>
</dbReference>
<evidence type="ECO:0000256" key="4">
    <source>
        <dbReference type="ARBA" id="ARBA00022475"/>
    </source>
</evidence>
<keyword evidence="6 9" id="KW-0812">Transmembrane</keyword>
<keyword evidence="3 9" id="KW-0813">Transport</keyword>
<dbReference type="InterPro" id="IPR003004">
    <property type="entry name" value="GspF/PilC"/>
</dbReference>
<dbReference type="PANTHER" id="PTHR30012">
    <property type="entry name" value="GENERAL SECRETION PATHWAY PROTEIN"/>
    <property type="match status" value="1"/>
</dbReference>
<evidence type="ECO:0000256" key="10">
    <source>
        <dbReference type="SAM" id="Phobius"/>
    </source>
</evidence>
<dbReference type="Pfam" id="PF00482">
    <property type="entry name" value="T2SSF"/>
    <property type="match status" value="2"/>
</dbReference>
<comment type="subcellular location">
    <subcellularLocation>
        <location evidence="1 9">Cell inner membrane</location>
        <topology evidence="1 9">Multi-pass membrane protein</topology>
    </subcellularLocation>
</comment>
<proteinExistence type="inferred from homology"/>
<keyword evidence="4" id="KW-1003">Cell membrane</keyword>
<evidence type="ECO:0000256" key="2">
    <source>
        <dbReference type="ARBA" id="ARBA00005745"/>
    </source>
</evidence>
<dbReference type="Gene3D" id="1.20.81.30">
    <property type="entry name" value="Type II secretion system (T2SS), domain F"/>
    <property type="match status" value="2"/>
</dbReference>
<dbReference type="PRINTS" id="PR00812">
    <property type="entry name" value="BCTERIALGSPF"/>
</dbReference>
<feature type="domain" description="Type II secretion system protein GspF" evidence="11">
    <location>
        <begin position="277"/>
        <end position="399"/>
    </location>
</feature>
<feature type="domain" description="Type II secretion system protein GspF" evidence="11">
    <location>
        <begin position="72"/>
        <end position="196"/>
    </location>
</feature>
<evidence type="ECO:0000256" key="3">
    <source>
        <dbReference type="ARBA" id="ARBA00022448"/>
    </source>
</evidence>
<keyword evidence="5" id="KW-0997">Cell inner membrane</keyword>
<organism evidence="12 13">
    <name type="scientific">Dichelobacter nodosus (strain VCS1703A)</name>
    <dbReference type="NCBI Taxonomy" id="246195"/>
    <lineage>
        <taxon>Bacteria</taxon>
        <taxon>Pseudomonadati</taxon>
        <taxon>Pseudomonadota</taxon>
        <taxon>Gammaproteobacteria</taxon>
        <taxon>Cardiobacteriales</taxon>
        <taxon>Cardiobacteriaceae</taxon>
        <taxon>Dichelobacter</taxon>
    </lineage>
</organism>
<evidence type="ECO:0000256" key="8">
    <source>
        <dbReference type="ARBA" id="ARBA00023136"/>
    </source>
</evidence>
<protein>
    <submittedName>
        <fullName evidence="12">Type IV fimbrial biogenesis protein FimO</fullName>
    </submittedName>
</protein>
<evidence type="ECO:0000256" key="5">
    <source>
        <dbReference type="ARBA" id="ARBA00022519"/>
    </source>
</evidence>
<dbReference type="STRING" id="246195.DNO_1125"/>
<dbReference type="GO" id="GO:0015628">
    <property type="term" value="P:protein secretion by the type II secretion system"/>
    <property type="evidence" value="ECO:0007669"/>
    <property type="project" value="TreeGrafter"/>
</dbReference>
<feature type="transmembrane region" description="Helical" evidence="10">
    <location>
        <begin position="379"/>
        <end position="400"/>
    </location>
</feature>
<dbReference type="InterPro" id="IPR042094">
    <property type="entry name" value="T2SS_GspF_sf"/>
</dbReference>
<name>A5EXL6_DICNV</name>
<keyword evidence="7 10" id="KW-1133">Transmembrane helix</keyword>
<dbReference type="PANTHER" id="PTHR30012:SF7">
    <property type="entry name" value="PROTEIN TRANSPORT PROTEIN HOFC HOMOLOG"/>
    <property type="match status" value="1"/>
</dbReference>
<dbReference type="AlphaFoldDB" id="A5EXL6"/>
<evidence type="ECO:0000256" key="1">
    <source>
        <dbReference type="ARBA" id="ARBA00004429"/>
    </source>
</evidence>
<sequence length="407" mass="44870">MADSKRDMKTYRWTAKNKKGEQVSGELPAPSDIVLKAYLGKQGLANISVSEKPKPLFGENKGRIKSKDIVFFTRQMSTMLRAGMPVLRALDLVGQSIEKPKAMQEMVFDVHEKIQNGATFAEALSSHPLHFDSLYVSLVAAGEEAGMLDKTMDDIAVNLEKGEAVKKKIKKALQYPAIVMLFAIVVTAVLMIKVVPVFAEFFESNGGTLPAPTQMVVKISHFFVNKGIYFLMLIVLSFMGFSYIKRRNKKVQEGTTRVLFRAPLIGGILRCGSNARFSRTMATLFDAGVPLMKGLEATAPATGNIIYEEAVYNIRDDVQNGQQMSFAMKNTGLFPTIAVQMTAIGEESGNLGEMLGRVASFYEEELDWRIEGLTAMIEPLIMAFLAVVVGGLLIAMYLPIFTMGNLF</sequence>
<dbReference type="GO" id="GO:0005886">
    <property type="term" value="C:plasma membrane"/>
    <property type="evidence" value="ECO:0007669"/>
    <property type="project" value="UniProtKB-SubCell"/>
</dbReference>
<evidence type="ECO:0000259" key="11">
    <source>
        <dbReference type="Pfam" id="PF00482"/>
    </source>
</evidence>
<dbReference type="FunFam" id="1.20.81.30:FF:000001">
    <property type="entry name" value="Type II secretion system protein F"/>
    <property type="match status" value="2"/>
</dbReference>
<dbReference type="EMBL" id="CP000513">
    <property type="protein sequence ID" value="ABQ14354.1"/>
    <property type="molecule type" value="Genomic_DNA"/>
</dbReference>
<feature type="transmembrane region" description="Helical" evidence="10">
    <location>
        <begin position="175"/>
        <end position="199"/>
    </location>
</feature>
<evidence type="ECO:0000256" key="6">
    <source>
        <dbReference type="ARBA" id="ARBA00022692"/>
    </source>
</evidence>
<feature type="transmembrane region" description="Helical" evidence="10">
    <location>
        <begin position="219"/>
        <end position="244"/>
    </location>
</feature>
<keyword evidence="13" id="KW-1185">Reference proteome</keyword>
<accession>A5EXL6</accession>
<dbReference type="PROSITE" id="PS00874">
    <property type="entry name" value="T2SP_F"/>
    <property type="match status" value="1"/>
</dbReference>
<reference evidence="12 13" key="1">
    <citation type="journal article" date="2007" name="Nat. Biotechnol.">
        <title>Genome sequence and identification of candidate vaccine antigens from the animal pathogen Dichelobacter nodosus.</title>
        <authorList>
            <person name="Myers G.S."/>
            <person name="Parker D."/>
            <person name="Al-Hasani K."/>
            <person name="Kennan R.M."/>
            <person name="Seemann T."/>
            <person name="Ren Q."/>
            <person name="Badger J.H."/>
            <person name="Selengut J.D."/>
            <person name="Deboy R.T."/>
            <person name="Tettelin H."/>
            <person name="Boyce J.D."/>
            <person name="McCarl V.P."/>
            <person name="Han X."/>
            <person name="Nelson W.C."/>
            <person name="Madupu R."/>
            <person name="Mohamoud Y."/>
            <person name="Holley T."/>
            <person name="Fedorova N."/>
            <person name="Khouri H."/>
            <person name="Bottomley S.P."/>
            <person name="Whittington R.J."/>
            <person name="Adler B."/>
            <person name="Songer J.G."/>
            <person name="Rood J.I."/>
            <person name="Paulsen I.T."/>
        </authorList>
    </citation>
    <scope>NUCLEOTIDE SEQUENCE [LARGE SCALE GENOMIC DNA]</scope>
    <source>
        <strain evidence="12 13">VCS1703A</strain>
    </source>
</reference>
<evidence type="ECO:0000313" key="12">
    <source>
        <dbReference type="EMBL" id="ABQ14354.1"/>
    </source>
</evidence>
<dbReference type="InterPro" id="IPR018076">
    <property type="entry name" value="T2SS_GspF_dom"/>
</dbReference>